<reference evidence="2" key="1">
    <citation type="journal article" date="2022" name="Plant J.">
        <title>Strategies of tolerance reflected in two North American maple genomes.</title>
        <authorList>
            <person name="McEvoy S.L."/>
            <person name="Sezen U.U."/>
            <person name="Trouern-Trend A."/>
            <person name="McMahon S.M."/>
            <person name="Schaberg P.G."/>
            <person name="Yang J."/>
            <person name="Wegrzyn J.L."/>
            <person name="Swenson N.G."/>
        </authorList>
    </citation>
    <scope>NUCLEOTIDE SEQUENCE</scope>
    <source>
        <strain evidence="2">91603</strain>
    </source>
</reference>
<feature type="transmembrane region" description="Helical" evidence="1">
    <location>
        <begin position="144"/>
        <end position="165"/>
    </location>
</feature>
<dbReference type="Proteomes" id="UP001064489">
    <property type="component" value="Chromosome 3"/>
</dbReference>
<evidence type="ECO:0000313" key="2">
    <source>
        <dbReference type="EMBL" id="KAI9185723.1"/>
    </source>
</evidence>
<comment type="caution">
    <text evidence="2">The sequence shown here is derived from an EMBL/GenBank/DDBJ whole genome shotgun (WGS) entry which is preliminary data.</text>
</comment>
<keyword evidence="1" id="KW-1133">Transmembrane helix</keyword>
<name>A0AAD5J4G4_ACENE</name>
<feature type="transmembrane region" description="Helical" evidence="1">
    <location>
        <begin position="110"/>
        <end position="132"/>
    </location>
</feature>
<protein>
    <submittedName>
        <fullName evidence="2">Uncharacterized protein</fullName>
    </submittedName>
</protein>
<evidence type="ECO:0000256" key="1">
    <source>
        <dbReference type="SAM" id="Phobius"/>
    </source>
</evidence>
<organism evidence="2 3">
    <name type="scientific">Acer negundo</name>
    <name type="common">Box elder</name>
    <dbReference type="NCBI Taxonomy" id="4023"/>
    <lineage>
        <taxon>Eukaryota</taxon>
        <taxon>Viridiplantae</taxon>
        <taxon>Streptophyta</taxon>
        <taxon>Embryophyta</taxon>
        <taxon>Tracheophyta</taxon>
        <taxon>Spermatophyta</taxon>
        <taxon>Magnoliopsida</taxon>
        <taxon>eudicotyledons</taxon>
        <taxon>Gunneridae</taxon>
        <taxon>Pentapetalae</taxon>
        <taxon>rosids</taxon>
        <taxon>malvids</taxon>
        <taxon>Sapindales</taxon>
        <taxon>Sapindaceae</taxon>
        <taxon>Hippocastanoideae</taxon>
        <taxon>Acereae</taxon>
        <taxon>Acer</taxon>
    </lineage>
</organism>
<dbReference type="AlphaFoldDB" id="A0AAD5J4G4"/>
<evidence type="ECO:0000313" key="3">
    <source>
        <dbReference type="Proteomes" id="UP001064489"/>
    </source>
</evidence>
<keyword evidence="3" id="KW-1185">Reference proteome</keyword>
<accession>A0AAD5J4G4</accession>
<dbReference type="EMBL" id="JAJSOW010000100">
    <property type="protein sequence ID" value="KAI9185723.1"/>
    <property type="molecule type" value="Genomic_DNA"/>
</dbReference>
<proteinExistence type="predicted"/>
<sequence length="197" mass="21112">MSTPTMPKSKKGGKKSGLAMCHSMKSKFDRTSQEKGNRVENSINEKWNLEVKVAKMIKKGYARGFFFRKDGSGAGRSKDSDNAADGLDEVDQFLEVELTKILETGIALGFNFHAVGSCLACLSCFGAVWWGFVGYGAGFASRWLAALCLSFSMAVLVGSFGWFLVMMSFAPRPCLLSSINGCGDGAAAGISRIDNSG</sequence>
<reference evidence="2" key="2">
    <citation type="submission" date="2023-02" db="EMBL/GenBank/DDBJ databases">
        <authorList>
            <person name="Swenson N.G."/>
            <person name="Wegrzyn J.L."/>
            <person name="Mcevoy S.L."/>
        </authorList>
    </citation>
    <scope>NUCLEOTIDE SEQUENCE</scope>
    <source>
        <strain evidence="2">91603</strain>
        <tissue evidence="2">Leaf</tissue>
    </source>
</reference>
<keyword evidence="1" id="KW-0812">Transmembrane</keyword>
<gene>
    <name evidence="2" type="ORF">LWI28_010133</name>
</gene>
<keyword evidence="1" id="KW-0472">Membrane</keyword>